<feature type="compositionally biased region" description="Acidic residues" evidence="9">
    <location>
        <begin position="2165"/>
        <end position="2174"/>
    </location>
</feature>
<dbReference type="InterPro" id="IPR003593">
    <property type="entry name" value="AAA+_ATPase"/>
</dbReference>
<feature type="region of interest" description="Disordered" evidence="9">
    <location>
        <begin position="908"/>
        <end position="937"/>
    </location>
</feature>
<evidence type="ECO:0000313" key="12">
    <source>
        <dbReference type="Proteomes" id="UP000241890"/>
    </source>
</evidence>
<feature type="compositionally biased region" description="Low complexity" evidence="9">
    <location>
        <begin position="2191"/>
        <end position="2222"/>
    </location>
</feature>
<dbReference type="CDD" id="cd00009">
    <property type="entry name" value="AAA"/>
    <property type="match status" value="2"/>
</dbReference>
<dbReference type="GO" id="GO:0005730">
    <property type="term" value="C:nucleolus"/>
    <property type="evidence" value="ECO:0007669"/>
    <property type="project" value="UniProtKB-SubCell"/>
</dbReference>
<dbReference type="InterPro" id="IPR011704">
    <property type="entry name" value="ATPase_dyneun-rel_AAA"/>
</dbReference>
<feature type="compositionally biased region" description="Acidic residues" evidence="9">
    <location>
        <begin position="2236"/>
        <end position="2250"/>
    </location>
</feature>
<keyword evidence="6" id="KW-0067">ATP-binding</keyword>
<dbReference type="InParanoid" id="A0A2R5GM63"/>
<proteinExistence type="inferred from homology"/>
<keyword evidence="12" id="KW-1185">Reference proteome</keyword>
<dbReference type="GO" id="GO:0005524">
    <property type="term" value="F:ATP binding"/>
    <property type="evidence" value="ECO:0007669"/>
    <property type="project" value="UniProtKB-KW"/>
</dbReference>
<evidence type="ECO:0000256" key="8">
    <source>
        <dbReference type="ARBA" id="ARBA00023242"/>
    </source>
</evidence>
<feature type="domain" description="AAA+ ATPase" evidence="10">
    <location>
        <begin position="1415"/>
        <end position="1574"/>
    </location>
</feature>
<dbReference type="OrthoDB" id="10051934at2759"/>
<dbReference type="GO" id="GO:0005654">
    <property type="term" value="C:nucleoplasm"/>
    <property type="evidence" value="ECO:0007669"/>
    <property type="project" value="UniProtKB-SubCell"/>
</dbReference>
<dbReference type="PANTHER" id="PTHR48103">
    <property type="entry name" value="MIDASIN-RELATED"/>
    <property type="match status" value="1"/>
</dbReference>
<feature type="domain" description="AAA+ ATPase" evidence="10">
    <location>
        <begin position="957"/>
        <end position="1112"/>
    </location>
</feature>
<evidence type="ECO:0000256" key="7">
    <source>
        <dbReference type="ARBA" id="ARBA00023186"/>
    </source>
</evidence>
<feature type="compositionally biased region" description="Polar residues" evidence="9">
    <location>
        <begin position="2178"/>
        <end position="2190"/>
    </location>
</feature>
<feature type="compositionally biased region" description="Polar residues" evidence="9">
    <location>
        <begin position="2343"/>
        <end position="2359"/>
    </location>
</feature>
<dbReference type="InterPro" id="IPR027417">
    <property type="entry name" value="P-loop_NTPase"/>
</dbReference>
<dbReference type="Gene3D" id="3.40.50.300">
    <property type="entry name" value="P-loop containing nucleotide triphosphate hydrolases"/>
    <property type="match status" value="7"/>
</dbReference>
<dbReference type="SMART" id="SM00382">
    <property type="entry name" value="AAA"/>
    <property type="match status" value="5"/>
</dbReference>
<feature type="compositionally biased region" description="Acidic residues" evidence="9">
    <location>
        <begin position="2363"/>
        <end position="2372"/>
    </location>
</feature>
<comment type="subcellular location">
    <subcellularLocation>
        <location evidence="1">Nucleus</location>
        <location evidence="1">Nucleolus</location>
    </subcellularLocation>
    <subcellularLocation>
        <location evidence="2">Nucleus</location>
        <location evidence="2">Nucleoplasm</location>
    </subcellularLocation>
</comment>
<feature type="region of interest" description="Disordered" evidence="9">
    <location>
        <begin position="3764"/>
        <end position="3804"/>
    </location>
</feature>
<feature type="region of interest" description="Disordered" evidence="9">
    <location>
        <begin position="872"/>
        <end position="892"/>
    </location>
</feature>
<dbReference type="SUPFAM" id="SSF52540">
    <property type="entry name" value="P-loop containing nucleoside triphosphate hydrolases"/>
    <property type="match status" value="6"/>
</dbReference>
<dbReference type="FunFam" id="3.40.50.300:FF:000142">
    <property type="entry name" value="Midasin"/>
    <property type="match status" value="2"/>
</dbReference>
<evidence type="ECO:0000256" key="6">
    <source>
        <dbReference type="ARBA" id="ARBA00022840"/>
    </source>
</evidence>
<dbReference type="GO" id="GO:0016887">
    <property type="term" value="F:ATP hydrolysis activity"/>
    <property type="evidence" value="ECO:0007669"/>
    <property type="project" value="InterPro"/>
</dbReference>
<evidence type="ECO:0000256" key="2">
    <source>
        <dbReference type="ARBA" id="ARBA00004642"/>
    </source>
</evidence>
<evidence type="ECO:0000256" key="4">
    <source>
        <dbReference type="ARBA" id="ARBA00017143"/>
    </source>
</evidence>
<name>A0A2R5GM63_9STRA</name>
<keyword evidence="8" id="KW-0539">Nucleus</keyword>
<dbReference type="GO" id="GO:0000027">
    <property type="term" value="P:ribosomal large subunit assembly"/>
    <property type="evidence" value="ECO:0007669"/>
    <property type="project" value="TreeGrafter"/>
</dbReference>
<evidence type="ECO:0000259" key="10">
    <source>
        <dbReference type="SMART" id="SM00382"/>
    </source>
</evidence>
<dbReference type="GO" id="GO:0030687">
    <property type="term" value="C:preribosome, large subunit precursor"/>
    <property type="evidence" value="ECO:0007669"/>
    <property type="project" value="TreeGrafter"/>
</dbReference>
<dbReference type="EMBL" id="BEYU01000056">
    <property type="protein sequence ID" value="GBG29381.1"/>
    <property type="molecule type" value="Genomic_DNA"/>
</dbReference>
<evidence type="ECO:0000256" key="1">
    <source>
        <dbReference type="ARBA" id="ARBA00004604"/>
    </source>
</evidence>
<feature type="compositionally biased region" description="Polar residues" evidence="9">
    <location>
        <begin position="3784"/>
        <end position="3793"/>
    </location>
</feature>
<feature type="region of interest" description="Disordered" evidence="9">
    <location>
        <begin position="640"/>
        <end position="677"/>
    </location>
</feature>
<feature type="region of interest" description="Disordered" evidence="9">
    <location>
        <begin position="2164"/>
        <end position="2378"/>
    </location>
</feature>
<feature type="domain" description="AAA+ ATPase" evidence="10">
    <location>
        <begin position="1705"/>
        <end position="1850"/>
    </location>
</feature>
<dbReference type="Proteomes" id="UP000241890">
    <property type="component" value="Unassembled WGS sequence"/>
</dbReference>
<protein>
    <recommendedName>
        <fullName evidence="4">Midasin</fullName>
    </recommendedName>
</protein>
<reference evidence="11 12" key="1">
    <citation type="submission" date="2017-12" db="EMBL/GenBank/DDBJ databases">
        <title>Sequencing, de novo assembly and annotation of complete genome of a new Thraustochytrid species, strain FCC1311.</title>
        <authorList>
            <person name="Sedici K."/>
            <person name="Godart F."/>
            <person name="Aiese Cigliano R."/>
            <person name="Sanseverino W."/>
            <person name="Barakat M."/>
            <person name="Ortet P."/>
            <person name="Marechal E."/>
            <person name="Cagnac O."/>
            <person name="Amato A."/>
        </authorList>
    </citation>
    <scope>NUCLEOTIDE SEQUENCE [LARGE SCALE GENOMIC DNA]</scope>
</reference>
<gene>
    <name evidence="11" type="ORF">FCC1311_056032</name>
</gene>
<dbReference type="GO" id="GO:0000055">
    <property type="term" value="P:ribosomal large subunit export from nucleus"/>
    <property type="evidence" value="ECO:0007669"/>
    <property type="project" value="TreeGrafter"/>
</dbReference>
<comment type="similarity">
    <text evidence="3">Belongs to the midasin family.</text>
</comment>
<accession>A0A2R5GM63</accession>
<feature type="domain" description="AAA+ ATPase" evidence="10">
    <location>
        <begin position="2745"/>
        <end position="2897"/>
    </location>
</feature>
<feature type="compositionally biased region" description="Acidic residues" evidence="9">
    <location>
        <begin position="652"/>
        <end position="673"/>
    </location>
</feature>
<evidence type="ECO:0000313" key="11">
    <source>
        <dbReference type="EMBL" id="GBG29381.1"/>
    </source>
</evidence>
<comment type="caution">
    <text evidence="11">The sequence shown here is derived from an EMBL/GenBank/DDBJ whole genome shotgun (WGS) entry which is preliminary data.</text>
</comment>
<dbReference type="PANTHER" id="PTHR48103:SF2">
    <property type="entry name" value="MIDASIN"/>
    <property type="match status" value="1"/>
</dbReference>
<evidence type="ECO:0000256" key="5">
    <source>
        <dbReference type="ARBA" id="ARBA00022741"/>
    </source>
</evidence>
<dbReference type="Pfam" id="PF07728">
    <property type="entry name" value="AAA_5"/>
    <property type="match status" value="6"/>
</dbReference>
<evidence type="ECO:0000256" key="3">
    <source>
        <dbReference type="ARBA" id="ARBA00007188"/>
    </source>
</evidence>
<sequence>MASAATAVVVRPLVTDLIETIKNTVSEASGQRENPDTTRYARKLLKLADRIPEDLNQKERAKIVKELIRPENACLGTLVWRIKDPGMHIAAGYILGKLLRQMGLGSPQIPSSLRAVDVGKREEDYSDTLAFKEIFHILVKDTFLVFAFSSLCASLELFQSGGRMERIWGVQRHKIAIDRLFPAHAMDGCRVMLLEATAFLMYEDHHVISRHGKQVTLGNFEPALNSFWKHVLCRPLVTAMQPRNEDLEGVLLNSLDAIRSNPSILSSDERVRQLEHLGWSDATCSARVEGGGFIARQDVLTKTCLLLKRTLRDAHTIPERRERRDSIASAPDGASISPCLQILQSLVADDEAQRAFELSADALSILDEVYDLTGSPVIFAFVTDQIERDSTQTILDTAARMATSAIESLGNGRSQDHIILDAAYPVITKILHDGSDEAVLRISRATADRLASTSGLRLALAMIHVANETPREELLMQLLRGDFPCGQLITRATALEGAQQNSLWPDLANCIRDVYFQRSTVCVESATAVLSSLSGQEFPHQMPALLASVAALADRFPPAMENLQRQSDLILQSIKNSLSLEKACVHPSVVPDLLLGSAQLLKLASRDSTFTENNSNEFATSIVEVAPLWLVEGSSSGQLRVHGADDAQSTLEDSDYDGENDDVNDDDEDEEDTAASTCSEPRYACRLDDSRKMLARELFYFAVKLGDRDAVHRLVESKSNLSYFLRSSWEDDDLTSIIGFFRADQMTSVARILIEATGACKFQELADDSGKVLAKLVDYMIRMVHSRLPTGEQLHAELPLLTHFLLEAIKDSTDECQPSFAKLLKIASGLDQKSCELFDTTFRTAKSLSQSAPLQPTEPSAVEKELHASFLVPESETGSSTGAAESLQRRPFDATMDRLSHEELVEVSNRLDPQNKAGPPQLCDSSEASTEDRHENDLVQTKTTQANIGQILELVKSPSPILLEGATGAGKSATVLAAATQAGKSLLRFNMSRTITPDDLLLSIKLGQKGPEATEQPFTLAFSRGDWLLLDEINLAEEQVIQSIQEALDSGVLKLKDPTNSESHLRQIQMHPDFRLFATQNPNAGFFKNKREPMSSSTLSRFIPLIFKPLPTDELVEIAHHKLCVGLPSDLRAGLKVHAETLLEFHDKVCALTANADSRFPEQQAYASFSIREVLAVVRFTRGCISIDANTHVSHIAAQLAQDTWRVYARRFRRLDSLDRVWTIFPASWRRNYEGWRDFEASTDTLKETRFKNEPSEDEIYAFYDRAGGKEVARELQLLESTVQLLARAQAAVSSLLGDPDVVKTYGVHLGLSHVWQIWVKNYIALALKNSGLEDPDLRLAEICIEVAASIVRAEDLQDRVAKSILDALDERISSAVDVQNILKEVRAGPVPRSPIAFTPRLERLLAASHAALHSQLPLLIVGPCGTGKSVALRVLADLRGFECIQAYLTGETEASLLIGSQQPISVSTGGNDGGPRSSIAWRDGLVTQSLKDGSWVLLDNISDADPCVLERLNPLLEDPVDWRLTEKGEVEPLWVPGSFRVVATMLGQASGRCTELSPALSNRFSAIFLPSIEAEGGEALCEEVKEVARVILSLGSTEDAEQQLSEVAETLISLEKTEGQAKEVQLRTITRILDSAYRLRRIFPGSLDLKTSIDTAHNIVHGKPVDEALASISQEHIPKDDQNKIVLTGARLQFACGVQLAQLCGHPVLLEGPAAVGKTALVGVLARQSNKRLLRVNNTAATTIYDYFGSFLPSGGGLVFNDGPLTRALQKGDWFLADELNLADPSILSMLAPLLEGASMVRVADSDRMVAVHPEFRFFATQNPAGREFAGRNQLPPTLRSRFVVFIAKEYSTASNVQPDVDDELSVILQKRCERLDGRELPPVPQDVSRLMSRVYGELRPDRTLRLSFRELVKWRRRFHQLERPSSEDWRRVGYSLIASRAATATQKSKVAQVLRISELHHPVRLQQDGSDIRVSLDGLHVTVHNANLRRASLIAPHVMESGELDTESLPSSFVQCLAQVLVAANNKEPILLVGPTSFKTTMFETWCSIAKNLAAPSPVVCHLSPDTETSDLIGQVHPYSPASALQELQSVLQRAFSRARRETQGSGDWVVRCEGALSVLAEKINIFQKEERHAGKLRSDEEHELEQAQTSDHLAAEMAQYDADNESDEGDDSETRSASSETHTSGSWTHADSLASHTSSSGTSVDGSGSRSSASFVHVSHPTGQSLSLSDAGMAEDDPFADSDDDTGGDAQSRRPKAPLAPPPFTLKDGPDDPFLSSDDEVVQKAPLAPPPSTLKDGPDDPFLSSDDEVDQAPDESKGVEDPFASDDSSDDKGDAKRNAKSSSFLRENVSASQPQRYESVSDDESDNVSDADNKNADENVFDLEILHRMQLMNRSARGNTLAFQACVSEVITTIDLMRECLPDDDKELEHAERLHAQVQQVVESASGDPIFAFREGPVTSALSAGVPILFEDFDLPDQAVPERLNSVFEPEPAFTLVEDVARAASGQDIAISSDFQVFATVHYAEGQQLRNISPATRSRFTEIHVPALLPQVREGQEITMDATRDITHILAHALGGGAPANVALAKHLINVLLEWKQTPAGKRSTISDLLRVCRFVAAQSEHGLEGADDRSRLAVLGMRFLLLDGAAHVGLNALSDVKNVIARVNPAEDLDALFAEPSEEILRSPFQEIEHKDGRLIRCEYGGLVARMNDSVSQRSSMERFGLHVTKTAVQNVARIFAAISAQSPLLLEGPPGIGKTASVEAVARLLGFEVKRINFSANTTPEQLFGSIIPRSTEDGKRVFEWQDGPLIEALKSKKWLLLDELNLAPPETLEAIAPVFSGRGTFKVPGSNEDIAIHNLQVFATMNPVGVGGGRAKLPRSIENLFSVVRLGEYNRDELFDIFQSAFKKLIEEEVLMFHHLEALFEIHWDLQDLASQKKIGKGHGGCGFNLRDLMKLRDLLAGNAANITDHFASENVPLQTDIRSVILKRLASIVYVDGLQSAEEQVLANQVLDKHLPVEDLLQARVTRELDRSVTGSLRIGAVYLNQGLHESDAPGLVPTDSTLMHLEALGMVVQSNRSVLLEGPSGSGKTSLVKELARLMKRRLVVLSLTDSTETSDLIGQWVPAQLATHAELAVRPFFESLMSRWRLFLAHVFPIIVKNKNKTHIPSQEVLEALPADIQGAFDIERAFNAKSGGSGRLELVEQLLEAVLRLQSVLKSSASVLSSLAASEERHHLRMRTSRAQRWCELESKRAVYDEIKIRHTIEDEESSAPVGSSASDLAFQFVESELVRAMREGDFVLLDNVNSAPPEVLERLNSLFEADPSLALLESGSSDVFTADGRDQTTPIHSEFRIFCTANAERINSFKLSSAFLNRVIRLWLPAIDADCNSGGTLHTIVCSMLPRIDPLSAYVWALWHIYLESMQSACRPLALRGLVEILKDSNVAEASMATDLVRSGVAEDPLRTWKRQKRSFIQTMSFVETKLGEALVRLVESVPAGKERENVTKDIVEMLLQKEIRPDLAHMARHEIEEFGLLAAFGVDLEQNTRTLQEIHRSVKVAFDKAHNALWKFVNDTSLTNAADRLCILERAHAVFGNYASVVQGLHVPDSELYNLVRALMEYLHGLEEGGQSAKRFALEGQRDVELQRSATRICSLLGAIIEAAQDPPSEAFQLMRSITFLDVIWNRFLPRAGDRSLELSRYFNAPWNVDVSDNGDMAFIQMERLGMLSALQAFETDLARHCATRAQTIKTMYDELRKTESLRKQAEEEVAQMTSAINDEADETSTNSQSTLSDARHREAEAKRDEAEVKKKLYACIDETYEGAKDLLGQHLLDSLVNHYRSSESAADWSSVAETWSALDNETRRQIRTRRSVADSWKLKRMLSNLSKESIESPLANFVASLMFFEPPEEFVSAGKECWILDRAKVCIQNRLLSSSVSLPLCNTSDACVVLIVDPLDPSGPSAFAIVFWEGHTI</sequence>
<organism evidence="11 12">
    <name type="scientific">Hondaea fermentalgiana</name>
    <dbReference type="NCBI Taxonomy" id="2315210"/>
    <lineage>
        <taxon>Eukaryota</taxon>
        <taxon>Sar</taxon>
        <taxon>Stramenopiles</taxon>
        <taxon>Bigyra</taxon>
        <taxon>Labyrinthulomycetes</taxon>
        <taxon>Thraustochytrida</taxon>
        <taxon>Thraustochytriidae</taxon>
        <taxon>Hondaea</taxon>
    </lineage>
</organism>
<keyword evidence="5" id="KW-0547">Nucleotide-binding</keyword>
<keyword evidence="7" id="KW-0143">Chaperone</keyword>
<feature type="domain" description="AAA+ ATPase" evidence="10">
    <location>
        <begin position="3078"/>
        <end position="3380"/>
    </location>
</feature>
<feature type="compositionally biased region" description="Basic and acidic residues" evidence="9">
    <location>
        <begin position="3794"/>
        <end position="3804"/>
    </location>
</feature>
<evidence type="ECO:0000256" key="9">
    <source>
        <dbReference type="SAM" id="MobiDB-lite"/>
    </source>
</evidence>